<name>A0A1H0Q976_MICTS</name>
<protein>
    <recommendedName>
        <fullName evidence="3">DUF91 domain-containing protein</fullName>
    </recommendedName>
</protein>
<dbReference type="EMBL" id="FNJN01000004">
    <property type="protein sequence ID" value="SDP13887.1"/>
    <property type="molecule type" value="Genomic_DNA"/>
</dbReference>
<proteinExistence type="predicted"/>
<sequence>MQMSRDRTGFEMSMKPPLWRLTADGATLVASSGFEREATLEQLIETCPELLQDDLLIIGRQVVTSEGRILDLLALDSHAHPTVIEVKRDRLPATAIGQAVSYSAWVAELDREALDAIYATYRAQAHAVGEDSLTLAAAFHRRFGLRLPSDVRCSPRILFVARSVDTTTFRALQFARRHGLAVGLCLLEKYDCAKETWLTVTRPLAPGDARAQESVELLGLRSATLDAVEQSTDRLLARLDTLFPPTKERTAKLREGKADQDVLCFVLLFLPRFATSFVPYPLLEGLYAWWAKEQASLGVTRLVVGPTFSRELAQAIALTGEWRAARRYWHGDPALEREQMTHLVDGWRLPRDGQHLSGYERISAST</sequence>
<evidence type="ECO:0008006" key="3">
    <source>
        <dbReference type="Google" id="ProtNLM"/>
    </source>
</evidence>
<dbReference type="Proteomes" id="UP000186456">
    <property type="component" value="Unassembled WGS sequence"/>
</dbReference>
<organism evidence="1 2">
    <name type="scientific">Microbacterium testaceum (strain StLB037)</name>
    <dbReference type="NCBI Taxonomy" id="979556"/>
    <lineage>
        <taxon>Bacteria</taxon>
        <taxon>Bacillati</taxon>
        <taxon>Actinomycetota</taxon>
        <taxon>Actinomycetes</taxon>
        <taxon>Micrococcales</taxon>
        <taxon>Microbacteriaceae</taxon>
        <taxon>Microbacterium</taxon>
    </lineage>
</organism>
<evidence type="ECO:0000313" key="2">
    <source>
        <dbReference type="Proteomes" id="UP000186456"/>
    </source>
</evidence>
<dbReference type="GO" id="GO:0003676">
    <property type="term" value="F:nucleic acid binding"/>
    <property type="evidence" value="ECO:0007669"/>
    <property type="project" value="InterPro"/>
</dbReference>
<dbReference type="AlphaFoldDB" id="A0A1H0Q976"/>
<accession>A0A1H0Q976</accession>
<gene>
    <name evidence="1" type="ORF">SAMN04487788_2309</name>
</gene>
<dbReference type="InterPro" id="IPR011856">
    <property type="entry name" value="tRNA_endonuc-like_dom_sf"/>
</dbReference>
<reference evidence="1 2" key="1">
    <citation type="submission" date="2016-10" db="EMBL/GenBank/DDBJ databases">
        <authorList>
            <person name="de Groot N.N."/>
        </authorList>
    </citation>
    <scope>NUCLEOTIDE SEQUENCE [LARGE SCALE GENOMIC DNA]</scope>
    <source>
        <strain evidence="1 2">StLB037</strain>
    </source>
</reference>
<dbReference type="Gene3D" id="3.40.1350.10">
    <property type="match status" value="1"/>
</dbReference>
<evidence type="ECO:0000313" key="1">
    <source>
        <dbReference type="EMBL" id="SDP13887.1"/>
    </source>
</evidence>